<keyword evidence="6" id="KW-0378">Hydrolase</keyword>
<dbReference type="Pfam" id="PF00481">
    <property type="entry name" value="PP2C"/>
    <property type="match status" value="1"/>
</dbReference>
<sequence length="650" mass="71206">MVSLDPMTSAMSMISYGEDAISPQDLKVTDIESLQNEEFLNDVFYECKDILAKEAATGISTDENPVAKDNVTLSCQIPKRMSCDSLSSMDWIQRAQVKPSYLNFSEMGFGNAYGMRRAFSEGDIKTLDDANTSLIHYPLGQRPLISERTNEDRRHVMMRDKDNICIRDKGYIEVSNLDNEVDLGCLIIAYFVMKLEIIVNRLEYHHIYKSGFFQGTEEMSSNKGEHVPLSVLLKRELASEKVDRPDIVSGQANQSKKGEDFTLIKSECQRVLGDGVTTYSVFGILDGHNGSAAAIYTKENLLNNILAAIPPDLNRDEWIAALPRALVAGFVKTDKEFQEKGQLSGTTVTLVIIEGFVVTVASVGDSRCILESADGSLHYLSADHRFEDNDEETERVTSSGGEVGRLNTGGGTQIGPLRCWPGGLCLSRSIGDLDVGEFIVPVPYVKQVKLSSAGGRLIIASDGVWDALSAEAALECCRGMPPDAAAGQVVKEAVQPKGLRDDTTCMVVDILPAEKINPQPAPHPKKMTKGVLKVKAMFRKKSAESTSQIGGESVEPDFVEEMVEEGSAMLSERLDTKYPLCNMFKLFTCAVCQVEMKPGEGVSIHAGASSNRRNSKPWDGPFLCISCQEKREAMEGKNHSRNGRCSSGSE</sequence>
<evidence type="ECO:0000256" key="6">
    <source>
        <dbReference type="ARBA" id="ARBA00022801"/>
    </source>
</evidence>
<keyword evidence="7" id="KW-0460">Magnesium</keyword>
<dbReference type="PANTHER" id="PTHR47992">
    <property type="entry name" value="PROTEIN PHOSPHATASE"/>
    <property type="match status" value="1"/>
</dbReference>
<keyword evidence="5" id="KW-0479">Metal-binding</keyword>
<proteinExistence type="inferred from homology"/>
<accession>A0A2U1LUI4</accession>
<dbReference type="SUPFAM" id="SSF81606">
    <property type="entry name" value="PP2C-like"/>
    <property type="match status" value="1"/>
</dbReference>
<dbReference type="PROSITE" id="PS51746">
    <property type="entry name" value="PPM_2"/>
    <property type="match status" value="1"/>
</dbReference>
<dbReference type="OrthoDB" id="10264738at2759"/>
<dbReference type="InterPro" id="IPR015655">
    <property type="entry name" value="PP2C"/>
</dbReference>
<dbReference type="GO" id="GO:0004722">
    <property type="term" value="F:protein serine/threonine phosphatase activity"/>
    <property type="evidence" value="ECO:0007669"/>
    <property type="project" value="UniProtKB-EC"/>
</dbReference>
<protein>
    <recommendedName>
        <fullName evidence="4">protein-serine/threonine phosphatase</fullName>
        <ecNumber evidence="4">3.1.3.16</ecNumber>
    </recommendedName>
</protein>
<keyword evidence="15" id="KW-1185">Reference proteome</keyword>
<comment type="cofactor">
    <cofactor evidence="1">
        <name>Mn(2+)</name>
        <dbReference type="ChEBI" id="CHEBI:29035"/>
    </cofactor>
</comment>
<evidence type="ECO:0000256" key="4">
    <source>
        <dbReference type="ARBA" id="ARBA00013081"/>
    </source>
</evidence>
<evidence type="ECO:0000256" key="8">
    <source>
        <dbReference type="ARBA" id="ARBA00022912"/>
    </source>
</evidence>
<dbReference type="Gene3D" id="3.60.40.10">
    <property type="entry name" value="PPM-type phosphatase domain"/>
    <property type="match status" value="1"/>
</dbReference>
<evidence type="ECO:0000256" key="7">
    <source>
        <dbReference type="ARBA" id="ARBA00022842"/>
    </source>
</evidence>
<comment type="cofactor">
    <cofactor evidence="2">
        <name>Mg(2+)</name>
        <dbReference type="ChEBI" id="CHEBI:18420"/>
    </cofactor>
</comment>
<dbReference type="STRING" id="35608.A0A2U1LUI4"/>
<dbReference type="EC" id="3.1.3.16" evidence="4"/>
<evidence type="ECO:0000256" key="2">
    <source>
        <dbReference type="ARBA" id="ARBA00001946"/>
    </source>
</evidence>
<evidence type="ECO:0000313" key="15">
    <source>
        <dbReference type="Proteomes" id="UP000245207"/>
    </source>
</evidence>
<evidence type="ECO:0000313" key="14">
    <source>
        <dbReference type="EMBL" id="PWA52666.1"/>
    </source>
</evidence>
<comment type="similarity">
    <text evidence="3">Belongs to the PP2C family.</text>
</comment>
<evidence type="ECO:0000256" key="10">
    <source>
        <dbReference type="ARBA" id="ARBA00047761"/>
    </source>
</evidence>
<dbReference type="InterPro" id="IPR001932">
    <property type="entry name" value="PPM-type_phosphatase-like_dom"/>
</dbReference>
<name>A0A2U1LUI4_ARTAN</name>
<feature type="region of interest" description="Disordered" evidence="12">
    <location>
        <begin position="388"/>
        <end position="407"/>
    </location>
</feature>
<evidence type="ECO:0000256" key="3">
    <source>
        <dbReference type="ARBA" id="ARBA00006702"/>
    </source>
</evidence>
<dbReference type="SMART" id="SM00332">
    <property type="entry name" value="PP2Cc"/>
    <property type="match status" value="1"/>
</dbReference>
<evidence type="ECO:0000256" key="12">
    <source>
        <dbReference type="SAM" id="MobiDB-lite"/>
    </source>
</evidence>
<reference evidence="14 15" key="1">
    <citation type="journal article" date="2018" name="Mol. Plant">
        <title>The genome of Artemisia annua provides insight into the evolution of Asteraceae family and artemisinin biosynthesis.</title>
        <authorList>
            <person name="Shen Q."/>
            <person name="Zhang L."/>
            <person name="Liao Z."/>
            <person name="Wang S."/>
            <person name="Yan T."/>
            <person name="Shi P."/>
            <person name="Liu M."/>
            <person name="Fu X."/>
            <person name="Pan Q."/>
            <person name="Wang Y."/>
            <person name="Lv Z."/>
            <person name="Lu X."/>
            <person name="Zhang F."/>
            <person name="Jiang W."/>
            <person name="Ma Y."/>
            <person name="Chen M."/>
            <person name="Hao X."/>
            <person name="Li L."/>
            <person name="Tang Y."/>
            <person name="Lv G."/>
            <person name="Zhou Y."/>
            <person name="Sun X."/>
            <person name="Brodelius P.E."/>
            <person name="Rose J.K.C."/>
            <person name="Tang K."/>
        </authorList>
    </citation>
    <scope>NUCLEOTIDE SEQUENCE [LARGE SCALE GENOMIC DNA]</scope>
    <source>
        <strain evidence="15">cv. Huhao1</strain>
        <tissue evidence="14">Leaf</tissue>
    </source>
</reference>
<dbReference type="InterPro" id="IPR036457">
    <property type="entry name" value="PPM-type-like_dom_sf"/>
</dbReference>
<evidence type="ECO:0000256" key="1">
    <source>
        <dbReference type="ARBA" id="ARBA00001936"/>
    </source>
</evidence>
<evidence type="ECO:0000256" key="11">
    <source>
        <dbReference type="ARBA" id="ARBA00048336"/>
    </source>
</evidence>
<keyword evidence="8" id="KW-0904">Protein phosphatase</keyword>
<dbReference type="AlphaFoldDB" id="A0A2U1LUI4"/>
<comment type="caution">
    <text evidence="14">The sequence shown here is derived from an EMBL/GenBank/DDBJ whole genome shotgun (WGS) entry which is preliminary data.</text>
</comment>
<evidence type="ECO:0000256" key="5">
    <source>
        <dbReference type="ARBA" id="ARBA00022723"/>
    </source>
</evidence>
<comment type="catalytic activity">
    <reaction evidence="10">
        <text>O-phospho-L-seryl-[protein] + H2O = L-seryl-[protein] + phosphate</text>
        <dbReference type="Rhea" id="RHEA:20629"/>
        <dbReference type="Rhea" id="RHEA-COMP:9863"/>
        <dbReference type="Rhea" id="RHEA-COMP:11604"/>
        <dbReference type="ChEBI" id="CHEBI:15377"/>
        <dbReference type="ChEBI" id="CHEBI:29999"/>
        <dbReference type="ChEBI" id="CHEBI:43474"/>
        <dbReference type="ChEBI" id="CHEBI:83421"/>
        <dbReference type="EC" id="3.1.3.16"/>
    </reaction>
</comment>
<dbReference type="EMBL" id="PKPP01007698">
    <property type="protein sequence ID" value="PWA52666.1"/>
    <property type="molecule type" value="Genomic_DNA"/>
</dbReference>
<dbReference type="Proteomes" id="UP000245207">
    <property type="component" value="Unassembled WGS sequence"/>
</dbReference>
<keyword evidence="9" id="KW-0464">Manganese</keyword>
<dbReference type="FunFam" id="3.60.40.10:FF:000022">
    <property type="entry name" value="probable protein phosphatase 2C 12"/>
    <property type="match status" value="1"/>
</dbReference>
<evidence type="ECO:0000256" key="9">
    <source>
        <dbReference type="ARBA" id="ARBA00023211"/>
    </source>
</evidence>
<dbReference type="GO" id="GO:0046872">
    <property type="term" value="F:metal ion binding"/>
    <property type="evidence" value="ECO:0007669"/>
    <property type="project" value="UniProtKB-KW"/>
</dbReference>
<comment type="catalytic activity">
    <reaction evidence="11">
        <text>O-phospho-L-threonyl-[protein] + H2O = L-threonyl-[protein] + phosphate</text>
        <dbReference type="Rhea" id="RHEA:47004"/>
        <dbReference type="Rhea" id="RHEA-COMP:11060"/>
        <dbReference type="Rhea" id="RHEA-COMP:11605"/>
        <dbReference type="ChEBI" id="CHEBI:15377"/>
        <dbReference type="ChEBI" id="CHEBI:30013"/>
        <dbReference type="ChEBI" id="CHEBI:43474"/>
        <dbReference type="ChEBI" id="CHEBI:61977"/>
        <dbReference type="EC" id="3.1.3.16"/>
    </reaction>
</comment>
<feature type="domain" description="PPM-type phosphatase" evidence="13">
    <location>
        <begin position="244"/>
        <end position="510"/>
    </location>
</feature>
<evidence type="ECO:0000259" key="13">
    <source>
        <dbReference type="PROSITE" id="PS51746"/>
    </source>
</evidence>
<gene>
    <name evidence="14" type="ORF">CTI12_AA452080</name>
</gene>
<dbReference type="CDD" id="cd00143">
    <property type="entry name" value="PP2Cc"/>
    <property type="match status" value="1"/>
</dbReference>
<organism evidence="14 15">
    <name type="scientific">Artemisia annua</name>
    <name type="common">Sweet wormwood</name>
    <dbReference type="NCBI Taxonomy" id="35608"/>
    <lineage>
        <taxon>Eukaryota</taxon>
        <taxon>Viridiplantae</taxon>
        <taxon>Streptophyta</taxon>
        <taxon>Embryophyta</taxon>
        <taxon>Tracheophyta</taxon>
        <taxon>Spermatophyta</taxon>
        <taxon>Magnoliopsida</taxon>
        <taxon>eudicotyledons</taxon>
        <taxon>Gunneridae</taxon>
        <taxon>Pentapetalae</taxon>
        <taxon>asterids</taxon>
        <taxon>campanulids</taxon>
        <taxon>Asterales</taxon>
        <taxon>Asteraceae</taxon>
        <taxon>Asteroideae</taxon>
        <taxon>Anthemideae</taxon>
        <taxon>Artemisiinae</taxon>
        <taxon>Artemisia</taxon>
    </lineage>
</organism>